<organism evidence="1 2">
    <name type="scientific">Pseudomonas synxantha</name>
    <dbReference type="NCBI Taxonomy" id="47883"/>
    <lineage>
        <taxon>Bacteria</taxon>
        <taxon>Pseudomonadati</taxon>
        <taxon>Pseudomonadota</taxon>
        <taxon>Gammaproteobacteria</taxon>
        <taxon>Pseudomonadales</taxon>
        <taxon>Pseudomonadaceae</taxon>
        <taxon>Pseudomonas</taxon>
    </lineage>
</organism>
<proteinExistence type="predicted"/>
<evidence type="ECO:0000313" key="1">
    <source>
        <dbReference type="EMBL" id="AKA80620.1"/>
    </source>
</evidence>
<accession>A0AAU8TP68</accession>
<evidence type="ECO:0000313" key="2">
    <source>
        <dbReference type="Proteomes" id="UP000033099"/>
    </source>
</evidence>
<dbReference type="Proteomes" id="UP000033099">
    <property type="component" value="Chromosome"/>
</dbReference>
<dbReference type="KEGG" id="pfb:VO64_0074"/>
<protein>
    <submittedName>
        <fullName evidence="1">Uncharacterized protein</fullName>
    </submittedName>
</protein>
<sequence length="39" mass="4397">MISTLPTYSGHQNILKNDIHIFKLFTSSAMYADGHCLDL</sequence>
<name>A0AAU8TP68_9PSED</name>
<dbReference type="EMBL" id="CP011117">
    <property type="protein sequence ID" value="AKA80620.1"/>
    <property type="molecule type" value="Genomic_DNA"/>
</dbReference>
<gene>
    <name evidence="1" type="ORF">VO64_0074</name>
</gene>
<reference evidence="1 2" key="1">
    <citation type="journal article" date="2015" name="Genome Announc.">
        <title>Complete Genome Sequence of Biocontrol Strain Pseudomonas fluorescens LBUM223.</title>
        <authorList>
            <person name="Roquigny R."/>
            <person name="Arseneault T."/>
            <person name="Gadkar V.J."/>
            <person name="Novinscak A."/>
            <person name="Joly D.L."/>
            <person name="Filion M."/>
        </authorList>
    </citation>
    <scope>NUCLEOTIDE SEQUENCE [LARGE SCALE GENOMIC DNA]</scope>
    <source>
        <strain evidence="1 2">LBUM223</strain>
    </source>
</reference>
<dbReference type="AlphaFoldDB" id="A0AAU8TP68"/>